<organism evidence="1 2">
    <name type="scientific">Vagococcus fluvialis</name>
    <dbReference type="NCBI Taxonomy" id="2738"/>
    <lineage>
        <taxon>Bacteria</taxon>
        <taxon>Bacillati</taxon>
        <taxon>Bacillota</taxon>
        <taxon>Bacilli</taxon>
        <taxon>Lactobacillales</taxon>
        <taxon>Enterococcaceae</taxon>
        <taxon>Vagococcus</taxon>
    </lineage>
</organism>
<gene>
    <name evidence="1" type="ORF">CBF32_00050</name>
</gene>
<dbReference type="RefSeq" id="WP_114288945.1">
    <property type="nucleotide sequence ID" value="NZ_NGJX01000001.1"/>
</dbReference>
<dbReference type="Proteomes" id="UP000288197">
    <property type="component" value="Unassembled WGS sequence"/>
</dbReference>
<reference evidence="1 2" key="1">
    <citation type="submission" date="2017-05" db="EMBL/GenBank/DDBJ databases">
        <title>Vagococcus spp. assemblies.</title>
        <authorList>
            <person name="Gulvik C.A."/>
        </authorList>
    </citation>
    <scope>NUCLEOTIDE SEQUENCE [LARGE SCALE GENOMIC DNA]</scope>
    <source>
        <strain evidence="1 2">NCFB 2497</strain>
    </source>
</reference>
<evidence type="ECO:0000313" key="1">
    <source>
        <dbReference type="EMBL" id="RSU05425.1"/>
    </source>
</evidence>
<dbReference type="Pfam" id="PF16784">
    <property type="entry name" value="HNHc_6"/>
    <property type="match status" value="1"/>
</dbReference>
<accession>A0A369B494</accession>
<dbReference type="EMBL" id="NGJX01000001">
    <property type="protein sequence ID" value="RSU05425.1"/>
    <property type="molecule type" value="Genomic_DNA"/>
</dbReference>
<sequence length="233" mass="27712">MELIAKLKQIKGLNIAFELLEQINLERLKTLYGTLDNVEALIVFKDKRKLSDKQRAFYRALLNNIFKWCGEGTNELHEFFKEEYFLETGERISTKDNSKNSKSDMNKLLEIVIDFMFEFDVPFAKGYELLPKEDNWYLYQCCKHRKCAICGKKSDIHHEEGLVGMGNNRGAYNHLHSKFISLCREHHNIRHTMTWKEFEELYKVQPIKLDDRTLIRLNLMSVKQVREIKENEE</sequence>
<dbReference type="InterPro" id="IPR041242">
    <property type="entry name" value="HNHc_6"/>
</dbReference>
<comment type="caution">
    <text evidence="1">The sequence shown here is derived from an EMBL/GenBank/DDBJ whole genome shotgun (WGS) entry which is preliminary data.</text>
</comment>
<keyword evidence="2" id="KW-1185">Reference proteome</keyword>
<protein>
    <submittedName>
        <fullName evidence="1">Uncharacterized protein</fullName>
    </submittedName>
</protein>
<name>A0A369B494_9ENTE</name>
<dbReference type="GeneID" id="63145700"/>
<dbReference type="AlphaFoldDB" id="A0A369B494"/>
<dbReference type="OrthoDB" id="1665841at2"/>
<proteinExistence type="predicted"/>
<evidence type="ECO:0000313" key="2">
    <source>
        <dbReference type="Proteomes" id="UP000288197"/>
    </source>
</evidence>